<evidence type="ECO:0000313" key="17">
    <source>
        <dbReference type="EMBL" id="KAJ1684838.1"/>
    </source>
</evidence>
<dbReference type="PANTHER" id="PTHR30523:SF6">
    <property type="entry name" value="PHOSPHOENOLPYRUVATE CARBOXYLASE"/>
    <property type="match status" value="1"/>
</dbReference>
<evidence type="ECO:0000256" key="4">
    <source>
        <dbReference type="ARBA" id="ARBA00008346"/>
    </source>
</evidence>
<sequence length="1048" mass="118792">MLDITDDIAEEISFQSFEDDCRLLGSLLNDILLHEVGPDFIHNLDRKRILAQSAMNMRAAGMEDVAKNLEKQLMSEFSKMTLDEAFTLARAFSHYLNLMGVAETHHRVSKARSVERLSKSCDDTFEKLIQGGVSPDQLYQTVCEQVVEIVLTAHPTQINRRSLQYKHIRLEHLLEFNERKDLTREDKDMLIDDMVREIAALWETDELRRHKPTPVDEARAGLHIVEQSLWRAVPHYLRRVSNALKKHTGKPLPLTCTPIKFGSWMGGDRDGNPNVTAKVTKDVSLLSQWMAVDMYIREIDNLSFELSMNRCNDKLAALANEILTKEAESNESDERQDKSSERLHRKHQSNHALPIQLPADADLPSCTECNEGQYRVRKVPPRLDRLDSQKNPQAKLDDVVITLEENRSGSPLASPRLVRSGSNLLLSGMPGQQGKMLAELNAPKSSFRKLLEPSRLRPGTAPYRVVLGHVKEKLMKTRRRLELLLEGLSAKFDHPDEIYENADQLLQPLLLCHESLESSGSVALADGRLTDFIRRVSTFGLVLLKLDIRQESGRHTETMDEITKAIEAGSYAEWDEQKRLDFLLKELQNKRPVIPYKFKEACPEVREVLDTFQVATELGNDKLGSYIISMASNASDVLLIELLQKDTRLAVSEELGKPCPGGPLRVVPLFETVKDLKAAGSVIRQLLSIDWYRDHIIKNHSGTQEVMVGYSDSGKDAGRFTAAWELYKAQEDIVSVCKEFGIKLTLFHGRGGSIGRGGGPTYLAIQSQPPGSVMGTLRSTEQGEMVQAKFGLPQMAVRQLEIYTTAVLLATLRPPLPPRDKRWRDVMEEISTSSCGHYRETVYQDPDFISYFHEATPQSELPFLNIGSRPTKRKQTPGIGNLRAIPWVFAWTQTRFVLPAWLGVGTGLRHACEQGYKDDLCAMYREWPFFQSTLDLIEMVLAKADVQITKYYDEVLVPSERRRVGEALRDEMVRTGNYVLVVSGHERLSENNRSLRRLIESRLPYLNPMNMLQVEILKRLRQDEDNNRLRDALLITINGIAAGMRNTG</sequence>
<evidence type="ECO:0000256" key="7">
    <source>
        <dbReference type="ARBA" id="ARBA00022490"/>
    </source>
</evidence>
<gene>
    <name evidence="17" type="ORF">LUZ63_016228</name>
</gene>
<dbReference type="Proteomes" id="UP001151287">
    <property type="component" value="Unassembled WGS sequence"/>
</dbReference>
<comment type="subunit">
    <text evidence="5">Homotetramer.</text>
</comment>
<dbReference type="PROSITE" id="PS00781">
    <property type="entry name" value="PEPCASE_1"/>
    <property type="match status" value="1"/>
</dbReference>
<evidence type="ECO:0000256" key="2">
    <source>
        <dbReference type="ARBA" id="ARBA00003774"/>
    </source>
</evidence>
<evidence type="ECO:0000256" key="12">
    <source>
        <dbReference type="ARBA" id="ARBA00023300"/>
    </source>
</evidence>
<keyword evidence="11" id="KW-0456">Lyase</keyword>
<evidence type="ECO:0000256" key="8">
    <source>
        <dbReference type="ARBA" id="ARBA00022531"/>
    </source>
</evidence>
<dbReference type="PRINTS" id="PR00150">
    <property type="entry name" value="PEPCARBXLASE"/>
</dbReference>
<evidence type="ECO:0000256" key="15">
    <source>
        <dbReference type="PROSITE-ProRule" id="PRU10112"/>
    </source>
</evidence>
<evidence type="ECO:0000256" key="11">
    <source>
        <dbReference type="ARBA" id="ARBA00023239"/>
    </source>
</evidence>
<dbReference type="OrthoDB" id="1365747at2759"/>
<keyword evidence="8" id="KW-0602">Photosynthesis</keyword>
<dbReference type="GO" id="GO:0015979">
    <property type="term" value="P:photosynthesis"/>
    <property type="evidence" value="ECO:0007669"/>
    <property type="project" value="UniProtKB-KW"/>
</dbReference>
<feature type="compositionally biased region" description="Basic and acidic residues" evidence="16">
    <location>
        <begin position="326"/>
        <end position="342"/>
    </location>
</feature>
<dbReference type="InterPro" id="IPR022805">
    <property type="entry name" value="PEP_COase_bac/pln-type"/>
</dbReference>
<proteinExistence type="inferred from homology"/>
<accession>A0A9P9ZA08</accession>
<name>A0A9P9ZA08_9POAL</name>
<dbReference type="InterPro" id="IPR033129">
    <property type="entry name" value="PEPCASE_His_AS"/>
</dbReference>
<dbReference type="Gene3D" id="1.20.1440.90">
    <property type="entry name" value="Phosphoenolpyruvate/pyruvate domain"/>
    <property type="match status" value="2"/>
</dbReference>
<feature type="region of interest" description="Disordered" evidence="16">
    <location>
        <begin position="326"/>
        <end position="359"/>
    </location>
</feature>
<evidence type="ECO:0000256" key="3">
    <source>
        <dbReference type="ARBA" id="ARBA00004496"/>
    </source>
</evidence>
<comment type="subcellular location">
    <subcellularLocation>
        <location evidence="3">Cytoplasm</location>
    </subcellularLocation>
</comment>
<evidence type="ECO:0000256" key="5">
    <source>
        <dbReference type="ARBA" id="ARBA00011881"/>
    </source>
</evidence>
<dbReference type="HAMAP" id="MF_00595">
    <property type="entry name" value="PEPcase_type1"/>
    <property type="match status" value="1"/>
</dbReference>
<evidence type="ECO:0000256" key="14">
    <source>
        <dbReference type="PROSITE-ProRule" id="PRU10111"/>
    </source>
</evidence>
<keyword evidence="10" id="KW-0460">Magnesium</keyword>
<comment type="catalytic activity">
    <reaction evidence="13">
        <text>oxaloacetate + phosphate = phosphoenolpyruvate + hydrogencarbonate</text>
        <dbReference type="Rhea" id="RHEA:28370"/>
        <dbReference type="ChEBI" id="CHEBI:16452"/>
        <dbReference type="ChEBI" id="CHEBI:17544"/>
        <dbReference type="ChEBI" id="CHEBI:43474"/>
        <dbReference type="ChEBI" id="CHEBI:58702"/>
        <dbReference type="EC" id="4.1.1.31"/>
    </reaction>
</comment>
<comment type="function">
    <text evidence="2">Through the carboxylation of phosphoenolpyruvate (PEP) it forms oxaloacetate, a four-carbon dicarboxylic acid source for the tricarboxylic acid cycle.</text>
</comment>
<comment type="caution">
    <text evidence="17">The sequence shown here is derived from an EMBL/GenBank/DDBJ whole genome shotgun (WGS) entry which is preliminary data.</text>
</comment>
<evidence type="ECO:0000313" key="18">
    <source>
        <dbReference type="Proteomes" id="UP001151287"/>
    </source>
</evidence>
<keyword evidence="9" id="KW-0021">Allosteric enzyme</keyword>
<dbReference type="InterPro" id="IPR018129">
    <property type="entry name" value="PEP_COase_Lys_AS"/>
</dbReference>
<dbReference type="Pfam" id="PF00311">
    <property type="entry name" value="PEPcase"/>
    <property type="match status" value="2"/>
</dbReference>
<dbReference type="FunFam" id="1.20.1440.90:FF:000001">
    <property type="entry name" value="Phosphoenolpyruvate carboxylase 1"/>
    <property type="match status" value="1"/>
</dbReference>
<keyword evidence="12" id="KW-0120">Carbon dioxide fixation</keyword>
<dbReference type="GO" id="GO:0005829">
    <property type="term" value="C:cytosol"/>
    <property type="evidence" value="ECO:0007669"/>
    <property type="project" value="TreeGrafter"/>
</dbReference>
<evidence type="ECO:0000256" key="10">
    <source>
        <dbReference type="ARBA" id="ARBA00022842"/>
    </source>
</evidence>
<dbReference type="EC" id="4.1.1.31" evidence="6"/>
<dbReference type="PANTHER" id="PTHR30523">
    <property type="entry name" value="PHOSPHOENOLPYRUVATE CARBOXYLASE"/>
    <property type="match status" value="1"/>
</dbReference>
<evidence type="ECO:0000256" key="16">
    <source>
        <dbReference type="SAM" id="MobiDB-lite"/>
    </source>
</evidence>
<dbReference type="InterPro" id="IPR015813">
    <property type="entry name" value="Pyrv/PenolPyrv_kinase-like_dom"/>
</dbReference>
<dbReference type="EMBL" id="JAMQYH010000005">
    <property type="protein sequence ID" value="KAJ1684838.1"/>
    <property type="molecule type" value="Genomic_DNA"/>
</dbReference>
<comment type="similarity">
    <text evidence="4">Belongs to the PEPCase type 1 family.</text>
</comment>
<dbReference type="GO" id="GO:0015977">
    <property type="term" value="P:carbon fixation"/>
    <property type="evidence" value="ECO:0007669"/>
    <property type="project" value="UniProtKB-KW"/>
</dbReference>
<dbReference type="InterPro" id="IPR021135">
    <property type="entry name" value="PEP_COase"/>
</dbReference>
<feature type="active site" evidence="14">
    <location>
        <position position="154"/>
    </location>
</feature>
<dbReference type="GO" id="GO:0008964">
    <property type="term" value="F:phosphoenolpyruvate carboxylase activity"/>
    <property type="evidence" value="ECO:0007669"/>
    <property type="project" value="UniProtKB-EC"/>
</dbReference>
<feature type="active site" evidence="15">
    <location>
        <position position="715"/>
    </location>
</feature>
<protein>
    <recommendedName>
        <fullName evidence="6">phosphoenolpyruvate carboxylase</fullName>
        <ecNumber evidence="6">4.1.1.31</ecNumber>
    </recommendedName>
</protein>
<keyword evidence="7" id="KW-0963">Cytoplasm</keyword>
<evidence type="ECO:0000256" key="9">
    <source>
        <dbReference type="ARBA" id="ARBA00022533"/>
    </source>
</evidence>
<dbReference type="SUPFAM" id="SSF51621">
    <property type="entry name" value="Phosphoenolpyruvate/pyruvate domain"/>
    <property type="match status" value="1"/>
</dbReference>
<dbReference type="GO" id="GO:0006099">
    <property type="term" value="P:tricarboxylic acid cycle"/>
    <property type="evidence" value="ECO:0007669"/>
    <property type="project" value="InterPro"/>
</dbReference>
<evidence type="ECO:0000256" key="6">
    <source>
        <dbReference type="ARBA" id="ARBA00012305"/>
    </source>
</evidence>
<dbReference type="AlphaFoldDB" id="A0A9P9ZA08"/>
<keyword evidence="18" id="KW-1185">Reference proteome</keyword>
<reference evidence="17" key="1">
    <citation type="journal article" date="2022" name="Cell">
        <title>Repeat-based holocentromeres influence genome architecture and karyotype evolution.</title>
        <authorList>
            <person name="Hofstatter P.G."/>
            <person name="Thangavel G."/>
            <person name="Lux T."/>
            <person name="Neumann P."/>
            <person name="Vondrak T."/>
            <person name="Novak P."/>
            <person name="Zhang M."/>
            <person name="Costa L."/>
            <person name="Castellani M."/>
            <person name="Scott A."/>
            <person name="Toegelov H."/>
            <person name="Fuchs J."/>
            <person name="Mata-Sucre Y."/>
            <person name="Dias Y."/>
            <person name="Vanzela A.L.L."/>
            <person name="Huettel B."/>
            <person name="Almeida C.C.S."/>
            <person name="Simkova H."/>
            <person name="Souza G."/>
            <person name="Pedrosa-Harand A."/>
            <person name="Macas J."/>
            <person name="Mayer K.F.X."/>
            <person name="Houben A."/>
            <person name="Marques A."/>
        </authorList>
    </citation>
    <scope>NUCLEOTIDE SEQUENCE</scope>
    <source>
        <strain evidence="17">RhyBre1mFocal</strain>
    </source>
</reference>
<evidence type="ECO:0000256" key="13">
    <source>
        <dbReference type="ARBA" id="ARBA00048995"/>
    </source>
</evidence>
<organism evidence="17 18">
    <name type="scientific">Rhynchospora breviuscula</name>
    <dbReference type="NCBI Taxonomy" id="2022672"/>
    <lineage>
        <taxon>Eukaryota</taxon>
        <taxon>Viridiplantae</taxon>
        <taxon>Streptophyta</taxon>
        <taxon>Embryophyta</taxon>
        <taxon>Tracheophyta</taxon>
        <taxon>Spermatophyta</taxon>
        <taxon>Magnoliopsida</taxon>
        <taxon>Liliopsida</taxon>
        <taxon>Poales</taxon>
        <taxon>Cyperaceae</taxon>
        <taxon>Cyperoideae</taxon>
        <taxon>Rhynchosporeae</taxon>
        <taxon>Rhynchospora</taxon>
    </lineage>
</organism>
<dbReference type="PROSITE" id="PS00393">
    <property type="entry name" value="PEPCASE_2"/>
    <property type="match status" value="1"/>
</dbReference>
<comment type="cofactor">
    <cofactor evidence="1">
        <name>Mg(2+)</name>
        <dbReference type="ChEBI" id="CHEBI:18420"/>
    </cofactor>
</comment>
<evidence type="ECO:0000256" key="1">
    <source>
        <dbReference type="ARBA" id="ARBA00001946"/>
    </source>
</evidence>